<accession>A0A8E2EL90</accession>
<organism evidence="3 4">
    <name type="scientific">Lepidopterella palustris CBS 459.81</name>
    <dbReference type="NCBI Taxonomy" id="1314670"/>
    <lineage>
        <taxon>Eukaryota</taxon>
        <taxon>Fungi</taxon>
        <taxon>Dikarya</taxon>
        <taxon>Ascomycota</taxon>
        <taxon>Pezizomycotina</taxon>
        <taxon>Dothideomycetes</taxon>
        <taxon>Pleosporomycetidae</taxon>
        <taxon>Mytilinidiales</taxon>
        <taxon>Argynnaceae</taxon>
        <taxon>Lepidopterella</taxon>
    </lineage>
</organism>
<dbReference type="CDD" id="cd18186">
    <property type="entry name" value="BTB_POZ_ZBTB_KLHL-like"/>
    <property type="match status" value="1"/>
</dbReference>
<dbReference type="AlphaFoldDB" id="A0A8E2EL90"/>
<evidence type="ECO:0000313" key="4">
    <source>
        <dbReference type="Proteomes" id="UP000250266"/>
    </source>
</evidence>
<dbReference type="PROSITE" id="PS50097">
    <property type="entry name" value="BTB"/>
    <property type="match status" value="1"/>
</dbReference>
<evidence type="ECO:0000259" key="2">
    <source>
        <dbReference type="PROSITE" id="PS50097"/>
    </source>
</evidence>
<name>A0A8E2EL90_9PEZI</name>
<dbReference type="Gene3D" id="3.30.710.10">
    <property type="entry name" value="Potassium Channel Kv1.1, Chain A"/>
    <property type="match status" value="1"/>
</dbReference>
<gene>
    <name evidence="3" type="ORF">K432DRAFT_387964</name>
</gene>
<evidence type="ECO:0000256" key="1">
    <source>
        <dbReference type="SAM" id="MobiDB-lite"/>
    </source>
</evidence>
<feature type="region of interest" description="Disordered" evidence="1">
    <location>
        <begin position="198"/>
        <end position="229"/>
    </location>
</feature>
<dbReference type="SUPFAM" id="SSF54695">
    <property type="entry name" value="POZ domain"/>
    <property type="match status" value="1"/>
</dbReference>
<evidence type="ECO:0000313" key="3">
    <source>
        <dbReference type="EMBL" id="OCK86127.1"/>
    </source>
</evidence>
<dbReference type="PANTHER" id="PTHR47843">
    <property type="entry name" value="BTB DOMAIN-CONTAINING PROTEIN-RELATED"/>
    <property type="match status" value="1"/>
</dbReference>
<protein>
    <recommendedName>
        <fullName evidence="2">BTB domain-containing protein</fullName>
    </recommendedName>
</protein>
<sequence length="229" mass="26051">MRVRHEQAINLGSKIIEVHVGKNPQIIPVHKDLICENSKFFKTAMNGKWTESKDRVVRLPDDRGDSFALYVQWLYTRVVPFGKPDPPEDASQSGEYCLLARTYVLADKLQDIRFKNAILDAILERSTDPTTLPKGRFPGPFPIRIIYDGTTGPCAGRRALVDLWLWNGTTQWVEKFDTVSFPADFLKDLVTALYKTRKRPDGVDPTRSKDKSCYHKDDKGIGSESPKRP</sequence>
<dbReference type="PANTHER" id="PTHR47843:SF2">
    <property type="entry name" value="BTB DOMAIN-CONTAINING PROTEIN"/>
    <property type="match status" value="1"/>
</dbReference>
<reference evidence="3 4" key="1">
    <citation type="journal article" date="2016" name="Nat. Commun.">
        <title>Ectomycorrhizal ecology is imprinted in the genome of the dominant symbiotic fungus Cenococcum geophilum.</title>
        <authorList>
            <consortium name="DOE Joint Genome Institute"/>
            <person name="Peter M."/>
            <person name="Kohler A."/>
            <person name="Ohm R.A."/>
            <person name="Kuo A."/>
            <person name="Krutzmann J."/>
            <person name="Morin E."/>
            <person name="Arend M."/>
            <person name="Barry K.W."/>
            <person name="Binder M."/>
            <person name="Choi C."/>
            <person name="Clum A."/>
            <person name="Copeland A."/>
            <person name="Grisel N."/>
            <person name="Haridas S."/>
            <person name="Kipfer T."/>
            <person name="LaButti K."/>
            <person name="Lindquist E."/>
            <person name="Lipzen A."/>
            <person name="Maire R."/>
            <person name="Meier B."/>
            <person name="Mihaltcheva S."/>
            <person name="Molinier V."/>
            <person name="Murat C."/>
            <person name="Poggeler S."/>
            <person name="Quandt C.A."/>
            <person name="Sperisen C."/>
            <person name="Tritt A."/>
            <person name="Tisserant E."/>
            <person name="Crous P.W."/>
            <person name="Henrissat B."/>
            <person name="Nehls U."/>
            <person name="Egli S."/>
            <person name="Spatafora J.W."/>
            <person name="Grigoriev I.V."/>
            <person name="Martin F.M."/>
        </authorList>
    </citation>
    <scope>NUCLEOTIDE SEQUENCE [LARGE SCALE GENOMIC DNA]</scope>
    <source>
        <strain evidence="3 4">CBS 459.81</strain>
    </source>
</reference>
<feature type="compositionally biased region" description="Basic and acidic residues" evidence="1">
    <location>
        <begin position="199"/>
        <end position="229"/>
    </location>
</feature>
<dbReference type="OrthoDB" id="1022638at2759"/>
<dbReference type="Proteomes" id="UP000250266">
    <property type="component" value="Unassembled WGS sequence"/>
</dbReference>
<dbReference type="EMBL" id="KV744808">
    <property type="protein sequence ID" value="OCK86127.1"/>
    <property type="molecule type" value="Genomic_DNA"/>
</dbReference>
<feature type="domain" description="BTB" evidence="2">
    <location>
        <begin position="16"/>
        <end position="83"/>
    </location>
</feature>
<keyword evidence="4" id="KW-1185">Reference proteome</keyword>
<proteinExistence type="predicted"/>
<dbReference type="InterPro" id="IPR011333">
    <property type="entry name" value="SKP1/BTB/POZ_sf"/>
</dbReference>
<dbReference type="InterPro" id="IPR000210">
    <property type="entry name" value="BTB/POZ_dom"/>
</dbReference>